<dbReference type="PANTHER" id="PTHR36112:SF1">
    <property type="entry name" value="RIBOSOMAL RNA SMALL SUBUNIT METHYLTRANSFERASE J"/>
    <property type="match status" value="1"/>
</dbReference>
<accession>A0A098AZV9</accession>
<protein>
    <submittedName>
        <fullName evidence="1">SAM-dependent methyltransferase, tRNA(Uracil-5)-methyltransferase</fullName>
    </submittedName>
</protein>
<dbReference type="GO" id="GO:0008990">
    <property type="term" value="F:rRNA (guanine-N2-)-methyltransferase activity"/>
    <property type="evidence" value="ECO:0007669"/>
    <property type="project" value="InterPro"/>
</dbReference>
<proteinExistence type="predicted"/>
<dbReference type="InterPro" id="IPR029063">
    <property type="entry name" value="SAM-dependent_MTases_sf"/>
</dbReference>
<dbReference type="PANTHER" id="PTHR36112">
    <property type="entry name" value="RIBOSOMAL RNA SMALL SUBUNIT METHYLTRANSFERASE J"/>
    <property type="match status" value="1"/>
</dbReference>
<dbReference type="Pfam" id="PF04445">
    <property type="entry name" value="SAM_MT"/>
    <property type="match status" value="1"/>
</dbReference>
<reference evidence="1" key="1">
    <citation type="submission" date="2014-07" db="EMBL/GenBank/DDBJ databases">
        <authorList>
            <person name="Hornung V.Bastian."/>
        </authorList>
    </citation>
    <scope>NUCLEOTIDE SEQUENCE</scope>
    <source>
        <strain evidence="1">PCE-S</strain>
    </source>
</reference>
<gene>
    <name evidence="1" type="ORF">DPCES_1753</name>
</gene>
<keyword evidence="1" id="KW-0489">Methyltransferase</keyword>
<dbReference type="EMBL" id="LK996017">
    <property type="protein sequence ID" value="CDX01640.1"/>
    <property type="molecule type" value="Genomic_DNA"/>
</dbReference>
<dbReference type="RefSeq" id="WP_144675058.1">
    <property type="nucleotide sequence ID" value="NZ_JAYFNZ010000052.1"/>
</dbReference>
<dbReference type="PATRIC" id="fig|49338.4.peg.1884"/>
<dbReference type="SUPFAM" id="SSF53335">
    <property type="entry name" value="S-adenosyl-L-methionine-dependent methyltransferases"/>
    <property type="match status" value="1"/>
</dbReference>
<organism evidence="1">
    <name type="scientific">Desulfitobacterium hafniense</name>
    <name type="common">Desulfitobacterium frappieri</name>
    <dbReference type="NCBI Taxonomy" id="49338"/>
    <lineage>
        <taxon>Bacteria</taxon>
        <taxon>Bacillati</taxon>
        <taxon>Bacillota</taxon>
        <taxon>Clostridia</taxon>
        <taxon>Eubacteriales</taxon>
        <taxon>Desulfitobacteriaceae</taxon>
        <taxon>Desulfitobacterium</taxon>
    </lineage>
</organism>
<keyword evidence="1" id="KW-0808">Transferase</keyword>
<evidence type="ECO:0000313" key="1">
    <source>
        <dbReference type="EMBL" id="CDX01640.1"/>
    </source>
</evidence>
<dbReference type="Gene3D" id="3.40.50.150">
    <property type="entry name" value="Vaccinia Virus protein VP39"/>
    <property type="match status" value="1"/>
</dbReference>
<sequence length="279" mass="30496">MNHATVIVNITHPRDADLQKKSLWFSEQPGITLLTSSPKSLAGGAEEPPYPILHITRKGIYLEAGDHPLHFHPSMALLRVMQILRGEGDRFLEAVDLRAGDVFLDATLGLGTDALVAAAQVGAQGKVMGIEHSPILAALVKDGLRTLAQGDCPRVQNPDKAKAWQVLAEAAQRIEVLWGDHLELLAGYPAAFADVVYFDPMFRHTREKSASIRPLHEVANSCSLQGETIAEACRVAKRRVVLKERKASREFSRLGFEIQEGGNYSHVDYGIIHKEGAGS</sequence>
<dbReference type="InterPro" id="IPR007536">
    <property type="entry name" value="16SrRNA_methylTrfase_J"/>
</dbReference>
<name>A0A098AZV9_DESHA</name>
<dbReference type="AlphaFoldDB" id="A0A098AZV9"/>